<keyword evidence="9" id="KW-1185">Reference proteome</keyword>
<feature type="compositionally biased region" description="Basic and acidic residues" evidence="5">
    <location>
        <begin position="198"/>
        <end position="209"/>
    </location>
</feature>
<dbReference type="PANTHER" id="PTHR14030:SF4">
    <property type="entry name" value="BUB1 KINASE, ISOFORM A-RELATED"/>
    <property type="match status" value="1"/>
</dbReference>
<feature type="compositionally biased region" description="Basic and acidic residues" evidence="5">
    <location>
        <begin position="489"/>
        <end position="507"/>
    </location>
</feature>
<dbReference type="SMART" id="SM00777">
    <property type="entry name" value="Mad3_BUB1_I"/>
    <property type="match status" value="1"/>
</dbReference>
<dbReference type="InterPro" id="IPR015661">
    <property type="entry name" value="Bub1/Mad3"/>
</dbReference>
<keyword evidence="4" id="KW-0137">Centromere</keyword>
<gene>
    <name evidence="8" type="ORF">M409DRAFT_62257</name>
</gene>
<feature type="compositionally biased region" description="Polar residues" evidence="5">
    <location>
        <begin position="650"/>
        <end position="662"/>
    </location>
</feature>
<dbReference type="GO" id="GO:0051754">
    <property type="term" value="P:meiotic sister chromatid cohesion, centromeric"/>
    <property type="evidence" value="ECO:0007669"/>
    <property type="project" value="TreeGrafter"/>
</dbReference>
<protein>
    <recommendedName>
        <fullName evidence="10">Protein kinase domain-containing protein</fullName>
    </recommendedName>
</protein>
<dbReference type="SUPFAM" id="SSF56112">
    <property type="entry name" value="Protein kinase-like (PK-like)"/>
    <property type="match status" value="1"/>
</dbReference>
<reference evidence="8" key="1">
    <citation type="journal article" date="2020" name="Stud. Mycol.">
        <title>101 Dothideomycetes genomes: a test case for predicting lifestyles and emergence of pathogens.</title>
        <authorList>
            <person name="Haridas S."/>
            <person name="Albert R."/>
            <person name="Binder M."/>
            <person name="Bloem J."/>
            <person name="Labutti K."/>
            <person name="Salamov A."/>
            <person name="Andreopoulos B."/>
            <person name="Baker S."/>
            <person name="Barry K."/>
            <person name="Bills G."/>
            <person name="Bluhm B."/>
            <person name="Cannon C."/>
            <person name="Castanera R."/>
            <person name="Culley D."/>
            <person name="Daum C."/>
            <person name="Ezra D."/>
            <person name="Gonzalez J."/>
            <person name="Henrissat B."/>
            <person name="Kuo A."/>
            <person name="Liang C."/>
            <person name="Lipzen A."/>
            <person name="Lutzoni F."/>
            <person name="Magnuson J."/>
            <person name="Mondo S."/>
            <person name="Nolan M."/>
            <person name="Ohm R."/>
            <person name="Pangilinan J."/>
            <person name="Park H.-J."/>
            <person name="Ramirez L."/>
            <person name="Alfaro M."/>
            <person name="Sun H."/>
            <person name="Tritt A."/>
            <person name="Yoshinaga Y."/>
            <person name="Zwiers L.-H."/>
            <person name="Turgeon B."/>
            <person name="Goodwin S."/>
            <person name="Spatafora J."/>
            <person name="Crous P."/>
            <person name="Grigoriev I."/>
        </authorList>
    </citation>
    <scope>NUCLEOTIDE SEQUENCE</scope>
    <source>
        <strain evidence="8">ATCC 36951</strain>
    </source>
</reference>
<dbReference type="SMART" id="SM00220">
    <property type="entry name" value="S_TKc"/>
    <property type="match status" value="1"/>
</dbReference>
<dbReference type="RefSeq" id="XP_033675011.1">
    <property type="nucleotide sequence ID" value="XM_033815095.1"/>
</dbReference>
<dbReference type="Pfam" id="PF08311">
    <property type="entry name" value="Mad3_BUB1_I"/>
    <property type="match status" value="1"/>
</dbReference>
<feature type="region of interest" description="Disordered" evidence="5">
    <location>
        <begin position="231"/>
        <end position="306"/>
    </location>
</feature>
<evidence type="ECO:0000313" key="8">
    <source>
        <dbReference type="EMBL" id="KAF2174122.1"/>
    </source>
</evidence>
<dbReference type="GO" id="GO:0032991">
    <property type="term" value="C:protein-containing complex"/>
    <property type="evidence" value="ECO:0007669"/>
    <property type="project" value="UniProtKB-ARBA"/>
</dbReference>
<comment type="subcellular location">
    <subcellularLocation>
        <location evidence="1">Chromosome</location>
        <location evidence="1">Centromere</location>
        <location evidence="1">Kinetochore</location>
    </subcellularLocation>
</comment>
<dbReference type="FunFam" id="1.25.40.430:FF:000003">
    <property type="entry name" value="Checkpoint serine/threonine-protein kinase BUB1"/>
    <property type="match status" value="1"/>
</dbReference>
<feature type="region of interest" description="Disordered" evidence="5">
    <location>
        <begin position="527"/>
        <end position="689"/>
    </location>
</feature>
<name>A0A6A6D7A5_ZASCE</name>
<evidence type="ECO:0000256" key="3">
    <source>
        <dbReference type="ARBA" id="ARBA00022838"/>
    </source>
</evidence>
<dbReference type="GO" id="GO:0005634">
    <property type="term" value="C:nucleus"/>
    <property type="evidence" value="ECO:0007669"/>
    <property type="project" value="TreeGrafter"/>
</dbReference>
<evidence type="ECO:0000256" key="2">
    <source>
        <dbReference type="ARBA" id="ARBA00022454"/>
    </source>
</evidence>
<feature type="compositionally biased region" description="Basic and acidic residues" evidence="5">
    <location>
        <begin position="421"/>
        <end position="433"/>
    </location>
</feature>
<dbReference type="InterPro" id="IPR008271">
    <property type="entry name" value="Ser/Thr_kinase_AS"/>
</dbReference>
<evidence type="ECO:0008006" key="10">
    <source>
        <dbReference type="Google" id="ProtNLM"/>
    </source>
</evidence>
<dbReference type="AlphaFoldDB" id="A0A6A6D7A5"/>
<keyword evidence="3" id="KW-0995">Kinetochore</keyword>
<feature type="region of interest" description="Disordered" evidence="5">
    <location>
        <begin position="476"/>
        <end position="507"/>
    </location>
</feature>
<feature type="compositionally biased region" description="Acidic residues" evidence="5">
    <location>
        <begin position="573"/>
        <end position="592"/>
    </location>
</feature>
<dbReference type="CDD" id="cd13981">
    <property type="entry name" value="STKc_Bub1_BubR1"/>
    <property type="match status" value="1"/>
</dbReference>
<dbReference type="GO" id="GO:0005524">
    <property type="term" value="F:ATP binding"/>
    <property type="evidence" value="ECO:0007669"/>
    <property type="project" value="InterPro"/>
</dbReference>
<evidence type="ECO:0000259" key="6">
    <source>
        <dbReference type="PROSITE" id="PS50011"/>
    </source>
</evidence>
<accession>A0A6A6D7A5</accession>
<dbReference type="InterPro" id="IPR012572">
    <property type="entry name" value="Mad3/Bub1_II"/>
</dbReference>
<dbReference type="InterPro" id="IPR011009">
    <property type="entry name" value="Kinase-like_dom_sf"/>
</dbReference>
<feature type="compositionally biased region" description="Low complexity" evidence="5">
    <location>
        <begin position="234"/>
        <end position="249"/>
    </location>
</feature>
<dbReference type="PROSITE" id="PS00108">
    <property type="entry name" value="PROTEIN_KINASE_ST"/>
    <property type="match status" value="1"/>
</dbReference>
<dbReference type="PROSITE" id="PS51489">
    <property type="entry name" value="BUB1_N"/>
    <property type="match status" value="1"/>
</dbReference>
<evidence type="ECO:0000256" key="1">
    <source>
        <dbReference type="ARBA" id="ARBA00004629"/>
    </source>
</evidence>
<dbReference type="Pfam" id="PF00069">
    <property type="entry name" value="Pkinase"/>
    <property type="match status" value="1"/>
</dbReference>
<dbReference type="InterPro" id="IPR013212">
    <property type="entry name" value="Mad3/Bub1_I"/>
</dbReference>
<dbReference type="GeneID" id="54568367"/>
<evidence type="ECO:0000256" key="4">
    <source>
        <dbReference type="ARBA" id="ARBA00023328"/>
    </source>
</evidence>
<feature type="region of interest" description="Disordered" evidence="5">
    <location>
        <begin position="739"/>
        <end position="761"/>
    </location>
</feature>
<dbReference type="PANTHER" id="PTHR14030">
    <property type="entry name" value="MITOTIC CHECKPOINT SERINE/THREONINE-PROTEIN KINASE BUB1"/>
    <property type="match status" value="1"/>
</dbReference>
<dbReference type="PROSITE" id="PS50011">
    <property type="entry name" value="PROTEIN_KINASE_DOM"/>
    <property type="match status" value="1"/>
</dbReference>
<keyword evidence="2" id="KW-0158">Chromosome</keyword>
<evidence type="ECO:0000313" key="9">
    <source>
        <dbReference type="Proteomes" id="UP000799537"/>
    </source>
</evidence>
<feature type="compositionally biased region" description="Basic residues" evidence="5">
    <location>
        <begin position="327"/>
        <end position="339"/>
    </location>
</feature>
<dbReference type="GO" id="GO:0007094">
    <property type="term" value="P:mitotic spindle assembly checkpoint signaling"/>
    <property type="evidence" value="ECO:0007669"/>
    <property type="project" value="InterPro"/>
</dbReference>
<feature type="region of interest" description="Disordered" evidence="5">
    <location>
        <begin position="198"/>
        <end position="218"/>
    </location>
</feature>
<organism evidence="8 9">
    <name type="scientific">Zasmidium cellare ATCC 36951</name>
    <dbReference type="NCBI Taxonomy" id="1080233"/>
    <lineage>
        <taxon>Eukaryota</taxon>
        <taxon>Fungi</taxon>
        <taxon>Dikarya</taxon>
        <taxon>Ascomycota</taxon>
        <taxon>Pezizomycotina</taxon>
        <taxon>Dothideomycetes</taxon>
        <taxon>Dothideomycetidae</taxon>
        <taxon>Mycosphaerellales</taxon>
        <taxon>Mycosphaerellaceae</taxon>
        <taxon>Zasmidium</taxon>
    </lineage>
</organism>
<feature type="compositionally biased region" description="Basic and acidic residues" evidence="5">
    <location>
        <begin position="287"/>
        <end position="304"/>
    </location>
</feature>
<evidence type="ECO:0000256" key="5">
    <source>
        <dbReference type="SAM" id="MobiDB-lite"/>
    </source>
</evidence>
<dbReference type="GO" id="GO:0000776">
    <property type="term" value="C:kinetochore"/>
    <property type="evidence" value="ECO:0007669"/>
    <property type="project" value="UniProtKB-KW"/>
</dbReference>
<dbReference type="Gene3D" id="1.25.40.430">
    <property type="match status" value="1"/>
</dbReference>
<dbReference type="OrthoDB" id="248495at2759"/>
<dbReference type="InterPro" id="IPR000719">
    <property type="entry name" value="Prot_kinase_dom"/>
</dbReference>
<feature type="domain" description="Protein kinase" evidence="6">
    <location>
        <begin position="905"/>
        <end position="1214"/>
    </location>
</feature>
<dbReference type="Pfam" id="PF08171">
    <property type="entry name" value="Mad3_BUB1_II"/>
    <property type="match status" value="1"/>
</dbReference>
<dbReference type="Gene3D" id="1.10.510.10">
    <property type="entry name" value="Transferase(Phosphotransferase) domain 1"/>
    <property type="match status" value="1"/>
</dbReference>
<sequence length="1264" mass="142228">MAESQDLIDFNVIEGQKENIQALPSGRSAKALAQIYSPPLLGANPSPSNLSEAQLKARTDFEKELANIDEADDPLDVYDRYVKWTLDAFPSAQATPQSQLLPLLERATKAFQSSKHYKNDPRYLKLWLHFIRLFSDAPREAFVFLARHDIGETLALYYEEFAAWLENAGRWNQAEEIYKMGIEKEARPTERLMRKFGEFEQRKDARPADSTEPSSPALPAVRPALAAKLDPFASASPSPSQPQSQGSYSKKPKVSKMAIFSDDEAPARPASGSGSQGWDNIGSLANRKKENTMEPRPMAGEKLKAGKTNGGMQKMMIFKDQSSSRRQIPKHLSRQKSSSKHADQGTFNEKTGRMEWVFVNLEAVYPEAGNLSVEYSFEELRARHRGLLNRDFKKEKAAKRAQSSRNDAFELDLGRGSQTDEQPRRPQEQDQSKPQKKTKERGFKIFEDIPEDEAKHVTSQNQDQVLVETFSKSLALNDENDENTPPSKQEVDLAKKARREERANRTRKIKVMDVKHIKNETQTIKLNMDSPQKKVKRKKSIGPTEPTMTINTKEAMDEIYGIFSQPLPSQAEQQDEEEDEESESDDDDDYTTGDESTATGKLSAAASEYGDETRNELLGSRKSVDEDRTDVSGWSDFTSSKHIPKDDNTESVTESAQTTTQDVYEDRTEPEHLITLIDEDEPRTQYVPMPPEEYDAPVAQFRDMSVIPNHRLPFMTPIVEQTESSLGLATARTDKDYFVGTKTPSRKTGTEEPIGDDDEEPCSSPFHDELADMAEDKRRVLQPIRTKSTKGAITLGQGTAKAQTAKKDEPTVVETVQKGPIITDTQCNPMDPFVRQTILAKMKPPIASFDGYHEDLETSSGRTSEIKKYVRALSKNSRSSTNVDKTAHALPPPPILDLPGAQGTYIVKRELGAGTFAPVYLVENSAAAAMEDDDASDENVIRSRVGKASYRKPLEAVKMEEPTSTWEFYMLRQSHRRLGVSRAAESIVRAHEMHLFRDECFLVEEFRDQGTLLDLVNIARLESGSGGGMDETLAMWFTIEMLRVVEAMHSRQLIHGDLKGDNVLVRFDDPGMETDWSPTYFPSGAHGWSSKGVCLIDFGRGIDMKHFVPNVAFIADWKTSEADCAEMCELRPWTYQIDYHGLAGIIHSLLFGKYMETVGEKGTATLGQGASKTYRIRENFKRYWQTEIWSEVFHLLLNPLAHVEAEEGRKMPVVKGMRGVRERMEGWLEENCERGVGLKGMISKMEAAVRDRRRKGAKGLSQSQ</sequence>
<evidence type="ECO:0000259" key="7">
    <source>
        <dbReference type="PROSITE" id="PS51489"/>
    </source>
</evidence>
<feature type="region of interest" description="Disordered" evidence="5">
    <location>
        <begin position="320"/>
        <end position="347"/>
    </location>
</feature>
<dbReference type="EMBL" id="ML993579">
    <property type="protein sequence ID" value="KAF2174122.1"/>
    <property type="molecule type" value="Genomic_DNA"/>
</dbReference>
<feature type="region of interest" description="Disordered" evidence="5">
    <location>
        <begin position="393"/>
        <end position="441"/>
    </location>
</feature>
<dbReference type="GO" id="GO:0004672">
    <property type="term" value="F:protein kinase activity"/>
    <property type="evidence" value="ECO:0007669"/>
    <property type="project" value="InterPro"/>
</dbReference>
<feature type="domain" description="BUB1 N-terminal" evidence="7">
    <location>
        <begin position="61"/>
        <end position="220"/>
    </location>
</feature>
<dbReference type="Proteomes" id="UP000799537">
    <property type="component" value="Unassembled WGS sequence"/>
</dbReference>
<proteinExistence type="predicted"/>